<name>A0A914LNE5_MELIC</name>
<proteinExistence type="predicted"/>
<evidence type="ECO:0000313" key="2">
    <source>
        <dbReference type="WBParaSite" id="Minc3s00645g15560"/>
    </source>
</evidence>
<accession>A0A914LNE5</accession>
<dbReference type="AlphaFoldDB" id="A0A914LNE5"/>
<evidence type="ECO:0000313" key="1">
    <source>
        <dbReference type="Proteomes" id="UP000887563"/>
    </source>
</evidence>
<dbReference type="WBParaSite" id="Minc3s00645g15560">
    <property type="protein sequence ID" value="Minc3s00645g15560"/>
    <property type="gene ID" value="Minc3s00645g15560"/>
</dbReference>
<protein>
    <submittedName>
        <fullName evidence="2">Candidate secreted effector</fullName>
    </submittedName>
</protein>
<sequence length="54" mass="6588">MFSNNFNFSFSNGQNKIWVKYFFFYGERCSIKRIWRNYFETRTMGIPSSIVLTI</sequence>
<keyword evidence="1" id="KW-1185">Reference proteome</keyword>
<reference evidence="2" key="1">
    <citation type="submission" date="2022-11" db="UniProtKB">
        <authorList>
            <consortium name="WormBaseParasite"/>
        </authorList>
    </citation>
    <scope>IDENTIFICATION</scope>
</reference>
<dbReference type="Proteomes" id="UP000887563">
    <property type="component" value="Unplaced"/>
</dbReference>
<organism evidence="1 2">
    <name type="scientific">Meloidogyne incognita</name>
    <name type="common">Southern root-knot nematode worm</name>
    <name type="synonym">Oxyuris incognita</name>
    <dbReference type="NCBI Taxonomy" id="6306"/>
    <lineage>
        <taxon>Eukaryota</taxon>
        <taxon>Metazoa</taxon>
        <taxon>Ecdysozoa</taxon>
        <taxon>Nematoda</taxon>
        <taxon>Chromadorea</taxon>
        <taxon>Rhabditida</taxon>
        <taxon>Tylenchina</taxon>
        <taxon>Tylenchomorpha</taxon>
        <taxon>Tylenchoidea</taxon>
        <taxon>Meloidogynidae</taxon>
        <taxon>Meloidogyninae</taxon>
        <taxon>Meloidogyne</taxon>
        <taxon>Meloidogyne incognita group</taxon>
    </lineage>
</organism>